<feature type="transmembrane region" description="Helical" evidence="14">
    <location>
        <begin position="184"/>
        <end position="209"/>
    </location>
</feature>
<dbReference type="PROSITE" id="PS50088">
    <property type="entry name" value="ANK_REPEAT"/>
    <property type="match status" value="3"/>
</dbReference>
<feature type="transmembrane region" description="Helical" evidence="14">
    <location>
        <begin position="376"/>
        <end position="398"/>
    </location>
</feature>
<keyword evidence="6 14" id="KW-1133">Transmembrane helix</keyword>
<feature type="transmembrane region" description="Helical" evidence="14">
    <location>
        <begin position="486"/>
        <end position="509"/>
    </location>
</feature>
<dbReference type="EMBL" id="OU466859">
    <property type="protein sequence ID" value="CAH2051903.1"/>
    <property type="molecule type" value="Genomic_DNA"/>
</dbReference>
<dbReference type="InterPro" id="IPR002110">
    <property type="entry name" value="Ankyrin_rpt"/>
</dbReference>
<dbReference type="InterPro" id="IPR001594">
    <property type="entry name" value="Palmitoyltrfase_DHHC"/>
</dbReference>
<comment type="domain">
    <text evidence="14">The DHHC domain is required for palmitoyltransferase activity.</text>
</comment>
<evidence type="ECO:0000256" key="7">
    <source>
        <dbReference type="ARBA" id="ARBA00023034"/>
    </source>
</evidence>
<dbReference type="Pfam" id="PF12796">
    <property type="entry name" value="Ank_2"/>
    <property type="match status" value="1"/>
</dbReference>
<dbReference type="GO" id="GO:0000139">
    <property type="term" value="C:Golgi membrane"/>
    <property type="evidence" value="ECO:0007669"/>
    <property type="project" value="UniProtKB-SubCell"/>
</dbReference>
<keyword evidence="10" id="KW-0564">Palmitate</keyword>
<evidence type="ECO:0000256" key="4">
    <source>
        <dbReference type="ARBA" id="ARBA00022692"/>
    </source>
</evidence>
<keyword evidence="14" id="KW-0012">Acyltransferase</keyword>
<comment type="catalytic activity">
    <reaction evidence="12 14">
        <text>L-cysteinyl-[protein] + hexadecanoyl-CoA = S-hexadecanoyl-L-cysteinyl-[protein] + CoA</text>
        <dbReference type="Rhea" id="RHEA:36683"/>
        <dbReference type="Rhea" id="RHEA-COMP:10131"/>
        <dbReference type="Rhea" id="RHEA-COMP:11032"/>
        <dbReference type="ChEBI" id="CHEBI:29950"/>
        <dbReference type="ChEBI" id="CHEBI:57287"/>
        <dbReference type="ChEBI" id="CHEBI:57379"/>
        <dbReference type="ChEBI" id="CHEBI:74151"/>
        <dbReference type="EC" id="2.3.1.225"/>
    </reaction>
</comment>
<gene>
    <name evidence="17" type="ORF">TAV2_LOCUS10410</name>
</gene>
<evidence type="ECO:0000256" key="15">
    <source>
        <dbReference type="SAM" id="MobiDB-lite"/>
    </source>
</evidence>
<feature type="repeat" description="ANK" evidence="13">
    <location>
        <begin position="90"/>
        <end position="122"/>
    </location>
</feature>
<evidence type="ECO:0000256" key="5">
    <source>
        <dbReference type="ARBA" id="ARBA00022737"/>
    </source>
</evidence>
<keyword evidence="4 14" id="KW-0812">Transmembrane</keyword>
<evidence type="ECO:0000256" key="2">
    <source>
        <dbReference type="ARBA" id="ARBA00008574"/>
    </source>
</evidence>
<feature type="repeat" description="ANK" evidence="13">
    <location>
        <begin position="123"/>
        <end position="156"/>
    </location>
</feature>
<feature type="region of interest" description="Disordered" evidence="15">
    <location>
        <begin position="1"/>
        <end position="22"/>
    </location>
</feature>
<dbReference type="PANTHER" id="PTHR24161:SF101">
    <property type="entry name" value="PROTEIN S-ACYLTRANSFERASE 23-RELATED"/>
    <property type="match status" value="1"/>
</dbReference>
<dbReference type="FunFam" id="1.25.40.20:FF:000300">
    <property type="entry name" value="S-acyltransferase"/>
    <property type="match status" value="1"/>
</dbReference>
<dbReference type="GO" id="GO:0019706">
    <property type="term" value="F:protein-cysteine S-palmitoyltransferase activity"/>
    <property type="evidence" value="ECO:0007669"/>
    <property type="project" value="UniProtKB-EC"/>
</dbReference>
<dbReference type="PROSITE" id="PS50297">
    <property type="entry name" value="ANK_REP_REGION"/>
    <property type="match status" value="2"/>
</dbReference>
<dbReference type="Pfam" id="PF01529">
    <property type="entry name" value="DHHC"/>
    <property type="match status" value="1"/>
</dbReference>
<keyword evidence="11" id="KW-0449">Lipoprotein</keyword>
<evidence type="ECO:0000256" key="6">
    <source>
        <dbReference type="ARBA" id="ARBA00022989"/>
    </source>
</evidence>
<dbReference type="EC" id="2.3.1.225" evidence="14"/>
<comment type="subcellular location">
    <subcellularLocation>
        <location evidence="1">Golgi apparatus membrane</location>
        <topology evidence="1">Multi-pass membrane protein</topology>
    </subcellularLocation>
</comment>
<dbReference type="Gene3D" id="1.25.40.20">
    <property type="entry name" value="Ankyrin repeat-containing domain"/>
    <property type="match status" value="3"/>
</dbReference>
<feature type="transmembrane region" description="Helical" evidence="14">
    <location>
        <begin position="351"/>
        <end position="370"/>
    </location>
</feature>
<evidence type="ECO:0000256" key="9">
    <source>
        <dbReference type="ARBA" id="ARBA00023136"/>
    </source>
</evidence>
<comment type="similarity">
    <text evidence="2 14">Belongs to the DHHC palmitoyltransferase family.</text>
</comment>
<keyword evidence="7" id="KW-0333">Golgi apparatus</keyword>
<keyword evidence="5" id="KW-0677">Repeat</keyword>
<feature type="repeat" description="ANK" evidence="13">
    <location>
        <begin position="57"/>
        <end position="89"/>
    </location>
</feature>
<evidence type="ECO:0000313" key="18">
    <source>
        <dbReference type="Proteomes" id="UP000836841"/>
    </source>
</evidence>
<feature type="transmembrane region" description="Helical" evidence="14">
    <location>
        <begin position="529"/>
        <end position="551"/>
    </location>
</feature>
<feature type="domain" description="Palmitoyltransferase DHHC" evidence="16">
    <location>
        <begin position="440"/>
        <end position="569"/>
    </location>
</feature>
<evidence type="ECO:0000256" key="8">
    <source>
        <dbReference type="ARBA" id="ARBA00023043"/>
    </source>
</evidence>
<dbReference type="InterPro" id="IPR036770">
    <property type="entry name" value="Ankyrin_rpt-contain_sf"/>
</dbReference>
<accession>A0AAU9RUX9</accession>
<evidence type="ECO:0000256" key="12">
    <source>
        <dbReference type="ARBA" id="ARBA00048048"/>
    </source>
</evidence>
<reference evidence="17 18" key="1">
    <citation type="submission" date="2022-03" db="EMBL/GenBank/DDBJ databases">
        <authorList>
            <person name="Nunn A."/>
            <person name="Chopra R."/>
            <person name="Nunn A."/>
            <person name="Contreras Garrido A."/>
        </authorList>
    </citation>
    <scope>NUCLEOTIDE SEQUENCE [LARGE SCALE GENOMIC DNA]</scope>
</reference>
<evidence type="ECO:0000313" key="17">
    <source>
        <dbReference type="EMBL" id="CAH2051903.1"/>
    </source>
</evidence>
<keyword evidence="18" id="KW-1185">Reference proteome</keyword>
<evidence type="ECO:0000256" key="11">
    <source>
        <dbReference type="ARBA" id="ARBA00023288"/>
    </source>
</evidence>
<dbReference type="PROSITE" id="PS50216">
    <property type="entry name" value="DHHC"/>
    <property type="match status" value="1"/>
</dbReference>
<name>A0AAU9RUX9_THLAR</name>
<evidence type="ECO:0000256" key="3">
    <source>
        <dbReference type="ARBA" id="ARBA00022679"/>
    </source>
</evidence>
<evidence type="ECO:0000256" key="10">
    <source>
        <dbReference type="ARBA" id="ARBA00023139"/>
    </source>
</evidence>
<organism evidence="17 18">
    <name type="scientific">Thlaspi arvense</name>
    <name type="common">Field penny-cress</name>
    <dbReference type="NCBI Taxonomy" id="13288"/>
    <lineage>
        <taxon>Eukaryota</taxon>
        <taxon>Viridiplantae</taxon>
        <taxon>Streptophyta</taxon>
        <taxon>Embryophyta</taxon>
        <taxon>Tracheophyta</taxon>
        <taxon>Spermatophyta</taxon>
        <taxon>Magnoliopsida</taxon>
        <taxon>eudicotyledons</taxon>
        <taxon>Gunneridae</taxon>
        <taxon>Pentapetalae</taxon>
        <taxon>rosids</taxon>
        <taxon>malvids</taxon>
        <taxon>Brassicales</taxon>
        <taxon>Brassicaceae</taxon>
        <taxon>Thlaspideae</taxon>
        <taxon>Thlaspi</taxon>
    </lineage>
</organism>
<evidence type="ECO:0000259" key="16">
    <source>
        <dbReference type="Pfam" id="PF01529"/>
    </source>
</evidence>
<dbReference type="SUPFAM" id="SSF48403">
    <property type="entry name" value="Ankyrin repeat"/>
    <property type="match status" value="1"/>
</dbReference>
<keyword evidence="3 14" id="KW-0808">Transferase</keyword>
<dbReference type="SMART" id="SM00248">
    <property type="entry name" value="ANK"/>
    <property type="match status" value="6"/>
</dbReference>
<keyword evidence="9 14" id="KW-0472">Membrane</keyword>
<sequence>MDSSEIEVVPLDSKSHQNPTESPTITDVFSASAYGDLHQLKRFVEHNGSSVSLPDSNGYYALQWSALNNSLDVAQYIIEHGGDVNAADNIQQTPLHWAAVKGSIDVADLLLQNGARIEASDVNGFRAVHVASQYGQTAFVNHIIVNYTADYNALDNEGRSPLHCSVHDAQCFSKLFRTNFPAHMLGTVFFAALEQYGVSALLHLVLCYLSFDNMRRTNVNCVFPPCLYDSGLLTTDSQKQSGYFSSGMHAIIDKTTQAIQNILTLSFNCCTPLHWAVIKENVEASTLLVHAGTKEELLLKDNTGSTPLKLASDKGHRQLALLLSKAMQTRKNSCVNKIFCGKLGGTSYAPMLFGVIVTLMVLFFTSIVAASNLPKITAMLGLWAWFGLSCGVCSLIAFRRCSSKDPGYVKRTNELDGHQTSDEPLIDISFNSPSWKGNWSQLCPTCKVIRPVRSKHCPTCKRCVEQFDHHCPWISNCVGKKNKRDFLVFVIMGALTSFVGGTTAVQRIWRSISQIHHRESWIQHLVIEHPGAAVFLFFDVLIFIATMTLSISQAYMIVRNITTNELWNAKRFSYLQGPDGRFYNPYNHGWRRNCSDFLVHGYTRDDEVVPSSIL</sequence>
<proteinExistence type="inferred from homology"/>
<evidence type="ECO:0000256" key="1">
    <source>
        <dbReference type="ARBA" id="ARBA00004653"/>
    </source>
</evidence>
<protein>
    <recommendedName>
        <fullName evidence="14">S-acyltransferase</fullName>
        <ecNumber evidence="14">2.3.1.225</ecNumber>
    </recommendedName>
    <alternativeName>
        <fullName evidence="14">Palmitoyltransferase</fullName>
    </alternativeName>
</protein>
<dbReference type="Proteomes" id="UP000836841">
    <property type="component" value="Chromosome 3"/>
</dbReference>
<evidence type="ECO:0000256" key="14">
    <source>
        <dbReference type="RuleBase" id="RU079119"/>
    </source>
</evidence>
<keyword evidence="8 13" id="KW-0040">ANK repeat</keyword>
<evidence type="ECO:0000256" key="13">
    <source>
        <dbReference type="PROSITE-ProRule" id="PRU00023"/>
    </source>
</evidence>
<dbReference type="PANTHER" id="PTHR24161">
    <property type="entry name" value="ANK_REP_REGION DOMAIN-CONTAINING PROTEIN-RELATED"/>
    <property type="match status" value="1"/>
</dbReference>
<dbReference type="AlphaFoldDB" id="A0AAU9RUX9"/>